<dbReference type="AlphaFoldDB" id="A0A2N7JJ50"/>
<sequence length="312" mass="36497">MAHPQQIKYCQSIKEKFPSYFKDKFVLDIGSLDINGANRDLFESCKYIGVDIGIGKNVDIVSKGHELTLPNETFDTIISTECFEHDMYYQETILNIIRMLKPGGLFLFTCATEGRPEHGTSRTSSEADAPFLQQHGEWSDYYKNLTEKDVREFIDVEQEFSDYHFDVNEESYDLYFFGIKKGEFLPHDGYSHLIKKRKSSQIYLKVNGHYSEENSIKLPFNPEGIYEFDLRDYKELDFTEVRFDPINNVSNIVIESIVVDHKRHLQIEGSNANEFKNNIYRFHHDDPSIYMKIESKPNVLSINVDYVDFYES</sequence>
<dbReference type="CDD" id="cd02440">
    <property type="entry name" value="AdoMet_MTases"/>
    <property type="match status" value="1"/>
</dbReference>
<dbReference type="SUPFAM" id="SSF53335">
    <property type="entry name" value="S-adenosyl-L-methionine-dependent methyltransferases"/>
    <property type="match status" value="1"/>
</dbReference>
<dbReference type="Pfam" id="PF13489">
    <property type="entry name" value="Methyltransf_23"/>
    <property type="match status" value="1"/>
</dbReference>
<evidence type="ECO:0000313" key="1">
    <source>
        <dbReference type="EMBL" id="PMM40246.1"/>
    </source>
</evidence>
<comment type="caution">
    <text evidence="1">The sequence shown here is derived from an EMBL/GenBank/DDBJ whole genome shotgun (WGS) entry which is preliminary data.</text>
</comment>
<reference evidence="2" key="1">
    <citation type="submission" date="2016-07" db="EMBL/GenBank/DDBJ databases">
        <title>Nontailed viruses are major unrecognized killers of bacteria in the ocean.</title>
        <authorList>
            <person name="Kauffman K."/>
            <person name="Hussain F."/>
            <person name="Yang J."/>
            <person name="Arevalo P."/>
            <person name="Brown J."/>
            <person name="Cutler M."/>
            <person name="Kelly L."/>
            <person name="Polz M.F."/>
        </authorList>
    </citation>
    <scope>NUCLEOTIDE SEQUENCE [LARGE SCALE GENOMIC DNA]</scope>
    <source>
        <strain evidence="2">10N.261.48.B5</strain>
    </source>
</reference>
<protein>
    <recommendedName>
        <fullName evidence="3">Methyltransferase type 11 domain-containing protein</fullName>
    </recommendedName>
</protein>
<dbReference type="EMBL" id="MCZF01000304">
    <property type="protein sequence ID" value="PMM40246.1"/>
    <property type="molecule type" value="Genomic_DNA"/>
</dbReference>
<accession>A0A2N7JJ50</accession>
<name>A0A2N7JJ50_VIBSP</name>
<dbReference type="Proteomes" id="UP000235533">
    <property type="component" value="Unassembled WGS sequence"/>
</dbReference>
<gene>
    <name evidence="1" type="ORF">BCT54_12755</name>
</gene>
<dbReference type="RefSeq" id="WP_102554087.1">
    <property type="nucleotide sequence ID" value="NZ_MCZF01000304.1"/>
</dbReference>
<dbReference type="InterPro" id="IPR029063">
    <property type="entry name" value="SAM-dependent_MTases_sf"/>
</dbReference>
<evidence type="ECO:0008006" key="3">
    <source>
        <dbReference type="Google" id="ProtNLM"/>
    </source>
</evidence>
<organism evidence="1 2">
    <name type="scientific">Vibrio splendidus</name>
    <dbReference type="NCBI Taxonomy" id="29497"/>
    <lineage>
        <taxon>Bacteria</taxon>
        <taxon>Pseudomonadati</taxon>
        <taxon>Pseudomonadota</taxon>
        <taxon>Gammaproteobacteria</taxon>
        <taxon>Vibrionales</taxon>
        <taxon>Vibrionaceae</taxon>
        <taxon>Vibrio</taxon>
    </lineage>
</organism>
<dbReference type="Gene3D" id="3.40.50.150">
    <property type="entry name" value="Vaccinia Virus protein VP39"/>
    <property type="match status" value="1"/>
</dbReference>
<proteinExistence type="predicted"/>
<evidence type="ECO:0000313" key="2">
    <source>
        <dbReference type="Proteomes" id="UP000235533"/>
    </source>
</evidence>